<dbReference type="GO" id="GO:0006999">
    <property type="term" value="P:nuclear pore organization"/>
    <property type="evidence" value="ECO:0007669"/>
    <property type="project" value="TreeGrafter"/>
</dbReference>
<dbReference type="GO" id="GO:0030674">
    <property type="term" value="F:protein-macromolecule adaptor activity"/>
    <property type="evidence" value="ECO:0007669"/>
    <property type="project" value="TreeGrafter"/>
</dbReference>
<evidence type="ECO:0000256" key="7">
    <source>
        <dbReference type="ARBA" id="ARBA00022927"/>
    </source>
</evidence>
<evidence type="ECO:0000256" key="2">
    <source>
        <dbReference type="ARBA" id="ARBA00004567"/>
    </source>
</evidence>
<evidence type="ECO:0000256" key="13">
    <source>
        <dbReference type="SAM" id="MobiDB-lite"/>
    </source>
</evidence>
<keyword evidence="8" id="KW-1133">Transmembrane helix</keyword>
<dbReference type="InterPro" id="IPR019049">
    <property type="entry name" value="Nucleoporin_prot_Ndc1/Nup"/>
</dbReference>
<evidence type="ECO:0000256" key="12">
    <source>
        <dbReference type="ARBA" id="ARBA00023242"/>
    </source>
</evidence>
<keyword evidence="5" id="KW-0812">Transmembrane</keyword>
<evidence type="ECO:0000256" key="4">
    <source>
        <dbReference type="ARBA" id="ARBA00022448"/>
    </source>
</evidence>
<accession>A0A1Y1V7Q7</accession>
<dbReference type="AlphaFoldDB" id="A0A1Y1V7Q7"/>
<dbReference type="Pfam" id="PF09531">
    <property type="entry name" value="Ndc1_Nup"/>
    <property type="match status" value="1"/>
</dbReference>
<keyword evidence="10" id="KW-0906">Nuclear pore complex</keyword>
<reference evidence="14 15" key="1">
    <citation type="submission" date="2016-08" db="EMBL/GenBank/DDBJ databases">
        <title>Genomes of anaerobic fungi encode conserved fungal cellulosomes for biomass hydrolysis.</title>
        <authorList>
            <consortium name="DOE Joint Genome Institute"/>
            <person name="Haitjema C.H."/>
            <person name="Gilmore S.P."/>
            <person name="Henske J.K."/>
            <person name="Solomon K.V."/>
            <person name="De Groot R."/>
            <person name="Kuo A."/>
            <person name="Mondo S.J."/>
            <person name="Salamov A.A."/>
            <person name="Labutti K."/>
            <person name="Zhao Z."/>
            <person name="Chiniquy J."/>
            <person name="Barry K."/>
            <person name="Brewer H.M."/>
            <person name="Purvine S.O."/>
            <person name="Wright A.T."/>
            <person name="Boxma B."/>
            <person name="Van Alen T."/>
            <person name="Hackstein J.H."/>
            <person name="Baker S.E."/>
            <person name="Grigoriev I.V."/>
            <person name="O'Malley M.A."/>
        </authorList>
    </citation>
    <scope>NUCLEOTIDE SEQUENCE [LARGE SCALE GENOMIC DNA]</scope>
    <source>
        <strain evidence="15">finn</strain>
    </source>
</reference>
<dbReference type="GO" id="GO:0015031">
    <property type="term" value="P:protein transport"/>
    <property type="evidence" value="ECO:0007669"/>
    <property type="project" value="UniProtKB-KW"/>
</dbReference>
<dbReference type="OrthoDB" id="67850at2759"/>
<evidence type="ECO:0000256" key="6">
    <source>
        <dbReference type="ARBA" id="ARBA00022816"/>
    </source>
</evidence>
<dbReference type="GO" id="GO:0005816">
    <property type="term" value="C:spindle pole body"/>
    <property type="evidence" value="ECO:0007669"/>
    <property type="project" value="TreeGrafter"/>
</dbReference>
<keyword evidence="9" id="KW-0811">Translocation</keyword>
<comment type="caution">
    <text evidence="14">The sequence shown here is derived from an EMBL/GenBank/DDBJ whole genome shotgun (WGS) entry which is preliminary data.</text>
</comment>
<proteinExistence type="inferred from homology"/>
<evidence type="ECO:0000256" key="1">
    <source>
        <dbReference type="ARBA" id="ARBA00004232"/>
    </source>
</evidence>
<keyword evidence="11" id="KW-0472">Membrane</keyword>
<name>A0A1Y1V7Q7_9FUNG</name>
<keyword evidence="7" id="KW-0653">Protein transport</keyword>
<evidence type="ECO:0000256" key="5">
    <source>
        <dbReference type="ARBA" id="ARBA00022692"/>
    </source>
</evidence>
<evidence type="ECO:0000256" key="3">
    <source>
        <dbReference type="ARBA" id="ARBA00005760"/>
    </source>
</evidence>
<keyword evidence="6" id="KW-0509">mRNA transport</keyword>
<dbReference type="GO" id="GO:0051028">
    <property type="term" value="P:mRNA transport"/>
    <property type="evidence" value="ECO:0007669"/>
    <property type="project" value="UniProtKB-KW"/>
</dbReference>
<dbReference type="GO" id="GO:0070762">
    <property type="term" value="C:nuclear pore transmembrane ring"/>
    <property type="evidence" value="ECO:0007669"/>
    <property type="project" value="TreeGrafter"/>
</dbReference>
<evidence type="ECO:0000313" key="14">
    <source>
        <dbReference type="EMBL" id="ORX48631.1"/>
    </source>
</evidence>
<evidence type="ECO:0000256" key="11">
    <source>
        <dbReference type="ARBA" id="ARBA00023136"/>
    </source>
</evidence>
<protein>
    <submittedName>
        <fullName evidence="14">Uncharacterized protein</fullName>
    </submittedName>
</protein>
<keyword evidence="12" id="KW-0539">Nucleus</keyword>
<keyword evidence="15" id="KW-1185">Reference proteome</keyword>
<sequence length="275" mass="31482">MSNECIKNVKELSNKLTKHIKENEKKESKTTQAKKVSPKEKKSVFREIIDFLSPLPAKPQVLKPANPNVLQATGHTVEVPSILLGNDLRNRNTKNSFSTVMATNKNDSIKKPVIPSPTLVETEVKYLTTLCNKIKTTLLKFKLGRALLVNSLDRQIDIILNDITMETLSIQRNFIVASLTEDKYGIIQRDIQQILECLLQCLLDIETFIKNPPVPLTAEEIIKYNKNMPAKLDILITNLQSTIYQIVIKFYDSLDNFSFSNKYLQKLQRFIDFKE</sequence>
<dbReference type="GO" id="GO:0031965">
    <property type="term" value="C:nuclear membrane"/>
    <property type="evidence" value="ECO:0007669"/>
    <property type="project" value="UniProtKB-SubCell"/>
</dbReference>
<dbReference type="EMBL" id="MCFH01000026">
    <property type="protein sequence ID" value="ORX48631.1"/>
    <property type="molecule type" value="Genomic_DNA"/>
</dbReference>
<dbReference type="PANTHER" id="PTHR13269:SF6">
    <property type="entry name" value="NUCLEOPORIN NDC1"/>
    <property type="match status" value="1"/>
</dbReference>
<evidence type="ECO:0000256" key="9">
    <source>
        <dbReference type="ARBA" id="ARBA00023010"/>
    </source>
</evidence>
<feature type="compositionally biased region" description="Basic and acidic residues" evidence="13">
    <location>
        <begin position="17"/>
        <end position="29"/>
    </location>
</feature>
<dbReference type="PANTHER" id="PTHR13269">
    <property type="entry name" value="NUCLEOPORIN NDC1"/>
    <property type="match status" value="1"/>
</dbReference>
<evidence type="ECO:0000256" key="8">
    <source>
        <dbReference type="ARBA" id="ARBA00022989"/>
    </source>
</evidence>
<gene>
    <name evidence="14" type="ORF">BCR36DRAFT_371124</name>
</gene>
<keyword evidence="4" id="KW-0813">Transport</keyword>
<comment type="similarity">
    <text evidence="3">Belongs to the NDC1 family.</text>
</comment>
<evidence type="ECO:0000313" key="15">
    <source>
        <dbReference type="Proteomes" id="UP000193719"/>
    </source>
</evidence>
<organism evidence="14 15">
    <name type="scientific">Piromyces finnis</name>
    <dbReference type="NCBI Taxonomy" id="1754191"/>
    <lineage>
        <taxon>Eukaryota</taxon>
        <taxon>Fungi</taxon>
        <taxon>Fungi incertae sedis</taxon>
        <taxon>Chytridiomycota</taxon>
        <taxon>Chytridiomycota incertae sedis</taxon>
        <taxon>Neocallimastigomycetes</taxon>
        <taxon>Neocallimastigales</taxon>
        <taxon>Neocallimastigaceae</taxon>
        <taxon>Piromyces</taxon>
    </lineage>
</organism>
<evidence type="ECO:0000256" key="10">
    <source>
        <dbReference type="ARBA" id="ARBA00023132"/>
    </source>
</evidence>
<dbReference type="Proteomes" id="UP000193719">
    <property type="component" value="Unassembled WGS sequence"/>
</dbReference>
<dbReference type="STRING" id="1754191.A0A1Y1V7Q7"/>
<reference evidence="14 15" key="2">
    <citation type="submission" date="2016-08" db="EMBL/GenBank/DDBJ databases">
        <title>Pervasive Adenine N6-methylation of Active Genes in Fungi.</title>
        <authorList>
            <consortium name="DOE Joint Genome Institute"/>
            <person name="Mondo S.J."/>
            <person name="Dannebaum R.O."/>
            <person name="Kuo R.C."/>
            <person name="Labutti K."/>
            <person name="Haridas S."/>
            <person name="Kuo A."/>
            <person name="Salamov A."/>
            <person name="Ahrendt S.R."/>
            <person name="Lipzen A."/>
            <person name="Sullivan W."/>
            <person name="Andreopoulos W.B."/>
            <person name="Clum A."/>
            <person name="Lindquist E."/>
            <person name="Daum C."/>
            <person name="Ramamoorthy G.K."/>
            <person name="Gryganskyi A."/>
            <person name="Culley D."/>
            <person name="Magnuson J.K."/>
            <person name="James T.Y."/>
            <person name="O'Malley M.A."/>
            <person name="Stajich J.E."/>
            <person name="Spatafora J.W."/>
            <person name="Visel A."/>
            <person name="Grigoriev I.V."/>
        </authorList>
    </citation>
    <scope>NUCLEOTIDE SEQUENCE [LARGE SCALE GENOMIC DNA]</scope>
    <source>
        <strain evidence="15">finn</strain>
    </source>
</reference>
<feature type="region of interest" description="Disordered" evidence="13">
    <location>
        <begin position="17"/>
        <end position="39"/>
    </location>
</feature>
<comment type="subcellular location">
    <subcellularLocation>
        <location evidence="1">Nucleus membrane</location>
        <topology evidence="1">Multi-pass membrane protein</topology>
    </subcellularLocation>
    <subcellularLocation>
        <location evidence="2">Nucleus</location>
        <location evidence="2">Nuclear pore complex</location>
    </subcellularLocation>
</comment>